<evidence type="ECO:0000256" key="5">
    <source>
        <dbReference type="ARBA" id="ARBA00012577"/>
    </source>
</evidence>
<name>A0A7K6LYY8_PANBI</name>
<dbReference type="GO" id="GO:0005829">
    <property type="term" value="C:cytosol"/>
    <property type="evidence" value="ECO:0007669"/>
    <property type="project" value="TreeGrafter"/>
</dbReference>
<dbReference type="Gene3D" id="3.30.460.10">
    <property type="entry name" value="Beta Polymerase, domain 2"/>
    <property type="match status" value="1"/>
</dbReference>
<evidence type="ECO:0000313" key="12">
    <source>
        <dbReference type="EMBL" id="NWW30130.1"/>
    </source>
</evidence>
<keyword evidence="8" id="KW-0391">Immunity</keyword>
<dbReference type="PRINTS" id="PR00348">
    <property type="entry name" value="UBIQUITIN"/>
</dbReference>
<reference evidence="12 13" key="1">
    <citation type="submission" date="2019-09" db="EMBL/GenBank/DDBJ databases">
        <title>Bird 10,000 Genomes (B10K) Project - Family phase.</title>
        <authorList>
            <person name="Zhang G."/>
        </authorList>
    </citation>
    <scope>NUCLEOTIDE SEQUENCE [LARGE SCALE GENOMIC DNA]</scope>
    <source>
        <strain evidence="12">B10K-DU-030-18</strain>
    </source>
</reference>
<dbReference type="Proteomes" id="UP000545574">
    <property type="component" value="Unassembled WGS sequence"/>
</dbReference>
<dbReference type="EC" id="2.7.7.84" evidence="5"/>
<dbReference type="Gene3D" id="3.10.20.90">
    <property type="entry name" value="Phosphatidylinositol 3-kinase Catalytic Subunit, Chain A, domain 1"/>
    <property type="match status" value="2"/>
</dbReference>
<evidence type="ECO:0000256" key="8">
    <source>
        <dbReference type="ARBA" id="ARBA00022859"/>
    </source>
</evidence>
<dbReference type="Pfam" id="PF10421">
    <property type="entry name" value="OAS1_C"/>
    <property type="match status" value="1"/>
</dbReference>
<keyword evidence="7" id="KW-0399">Innate immunity</keyword>
<dbReference type="InterPro" id="IPR043519">
    <property type="entry name" value="NT_sf"/>
</dbReference>
<evidence type="ECO:0000256" key="2">
    <source>
        <dbReference type="ARBA" id="ARBA00001946"/>
    </source>
</evidence>
<keyword evidence="10" id="KW-0051">Antiviral defense</keyword>
<evidence type="ECO:0000256" key="9">
    <source>
        <dbReference type="ARBA" id="ARBA00022884"/>
    </source>
</evidence>
<dbReference type="InterPro" id="IPR019956">
    <property type="entry name" value="Ubiquitin_dom"/>
</dbReference>
<dbReference type="SMART" id="SM00213">
    <property type="entry name" value="UBQ"/>
    <property type="match status" value="2"/>
</dbReference>
<dbReference type="FunFam" id="3.10.20.90:FF:000205">
    <property type="entry name" value="2'-5'-oligoadenylate synthase-like protein 2"/>
    <property type="match status" value="1"/>
</dbReference>
<evidence type="ECO:0000256" key="4">
    <source>
        <dbReference type="ARBA" id="ARBA00009526"/>
    </source>
</evidence>
<dbReference type="InterPro" id="IPR018952">
    <property type="entry name" value="2-5-oligoAdlate_synth_1_dom2/C"/>
</dbReference>
<dbReference type="FunFam" id="3.30.460.10:FF:000007">
    <property type="entry name" value="2'-5'-oligoadenylate synthetase 1"/>
    <property type="match status" value="1"/>
</dbReference>
<dbReference type="GO" id="GO:0045071">
    <property type="term" value="P:negative regulation of viral genome replication"/>
    <property type="evidence" value="ECO:0007669"/>
    <property type="project" value="TreeGrafter"/>
</dbReference>
<dbReference type="InterPro" id="IPR002934">
    <property type="entry name" value="Polymerase_NTP_transf_dom"/>
</dbReference>
<dbReference type="PROSITE" id="PS00833">
    <property type="entry name" value="25A_SYNTH_2"/>
    <property type="match status" value="1"/>
</dbReference>
<dbReference type="PANTHER" id="PTHR11258:SF7">
    <property type="entry name" value="2'-5'-OLIGOADENYLATE SYNTHASE-LIKE PROTEIN 2"/>
    <property type="match status" value="1"/>
</dbReference>
<dbReference type="InterPro" id="IPR029071">
    <property type="entry name" value="Ubiquitin-like_domsf"/>
</dbReference>
<keyword evidence="6" id="KW-0963">Cytoplasm</keyword>
<proteinExistence type="inferred from homology"/>
<dbReference type="SUPFAM" id="SSF54236">
    <property type="entry name" value="Ubiquitin-like"/>
    <property type="match status" value="2"/>
</dbReference>
<comment type="similarity">
    <text evidence="4">Belongs to the 2-5A synthase family.</text>
</comment>
<evidence type="ECO:0000313" key="13">
    <source>
        <dbReference type="Proteomes" id="UP000545574"/>
    </source>
</evidence>
<dbReference type="Gene3D" id="1.10.1410.20">
    <property type="entry name" value="2'-5'-oligoadenylate synthetase 1, domain 2"/>
    <property type="match status" value="1"/>
</dbReference>
<evidence type="ECO:0000256" key="6">
    <source>
        <dbReference type="ARBA" id="ARBA00022490"/>
    </source>
</evidence>
<dbReference type="GO" id="GO:0003725">
    <property type="term" value="F:double-stranded RNA binding"/>
    <property type="evidence" value="ECO:0007669"/>
    <property type="project" value="TreeGrafter"/>
</dbReference>
<feature type="domain" description="Ubiquitin-like" evidence="11">
    <location>
        <begin position="423"/>
        <end position="498"/>
    </location>
</feature>
<evidence type="ECO:0000256" key="1">
    <source>
        <dbReference type="ARBA" id="ARBA00001112"/>
    </source>
</evidence>
<comment type="cofactor">
    <cofactor evidence="2">
        <name>Mg(2+)</name>
        <dbReference type="ChEBI" id="CHEBI:18420"/>
    </cofactor>
</comment>
<dbReference type="GO" id="GO:0051607">
    <property type="term" value="P:defense response to virus"/>
    <property type="evidence" value="ECO:0007669"/>
    <property type="project" value="UniProtKB-KW"/>
</dbReference>
<feature type="non-terminal residue" evidence="12">
    <location>
        <position position="501"/>
    </location>
</feature>
<comment type="catalytic activity">
    <reaction evidence="1">
        <text>3 ATP = 5'-triphosphoadenylyl-(2'-&gt;5')-adenylyl-(2'-&gt;5')-adenosine + 2 diphosphate</text>
        <dbReference type="Rhea" id="RHEA:34407"/>
        <dbReference type="ChEBI" id="CHEBI:30616"/>
        <dbReference type="ChEBI" id="CHEBI:33019"/>
        <dbReference type="ChEBI" id="CHEBI:67143"/>
        <dbReference type="EC" id="2.7.7.84"/>
    </reaction>
</comment>
<dbReference type="PANTHER" id="PTHR11258">
    <property type="entry name" value="2-5 OLIGOADENYLATE SYNTHETASE"/>
    <property type="match status" value="1"/>
</dbReference>
<protein>
    <recommendedName>
        <fullName evidence="5">2'-5' oligoadenylate synthase</fullName>
        <ecNumber evidence="5">2.7.7.84</ecNumber>
    </recommendedName>
</protein>
<keyword evidence="9" id="KW-0694">RNA-binding</keyword>
<gene>
    <name evidence="12" type="primary">Oasl2</name>
    <name evidence="12" type="ORF">PANBIA_R04143</name>
</gene>
<evidence type="ECO:0000259" key="11">
    <source>
        <dbReference type="PROSITE" id="PS50053"/>
    </source>
</evidence>
<dbReference type="EMBL" id="VZRT01000040">
    <property type="protein sequence ID" value="NWW30130.1"/>
    <property type="molecule type" value="Genomic_DNA"/>
</dbReference>
<dbReference type="GO" id="GO:0045087">
    <property type="term" value="P:innate immune response"/>
    <property type="evidence" value="ECO:0007669"/>
    <property type="project" value="UniProtKB-KW"/>
</dbReference>
<dbReference type="Pfam" id="PF00240">
    <property type="entry name" value="ubiquitin"/>
    <property type="match status" value="2"/>
</dbReference>
<evidence type="ECO:0000256" key="10">
    <source>
        <dbReference type="ARBA" id="ARBA00023118"/>
    </source>
</evidence>
<dbReference type="InterPro" id="IPR000626">
    <property type="entry name" value="Ubiquitin-like_dom"/>
</dbReference>
<dbReference type="Pfam" id="PF01909">
    <property type="entry name" value="NTP_transf_2"/>
    <property type="match status" value="1"/>
</dbReference>
<evidence type="ECO:0000256" key="7">
    <source>
        <dbReference type="ARBA" id="ARBA00022588"/>
    </source>
</evidence>
<dbReference type="PROSITE" id="PS50152">
    <property type="entry name" value="25A_SYNTH_3"/>
    <property type="match status" value="1"/>
</dbReference>
<dbReference type="FunFam" id="1.10.1410.20:FF:000001">
    <property type="entry name" value="2'-5'-oligoadenylate synthetase 1"/>
    <property type="match status" value="1"/>
</dbReference>
<dbReference type="GO" id="GO:0005654">
    <property type="term" value="C:nucleoplasm"/>
    <property type="evidence" value="ECO:0007669"/>
    <property type="project" value="TreeGrafter"/>
</dbReference>
<dbReference type="AlphaFoldDB" id="A0A7K6LYY8"/>
<comment type="subcellular location">
    <subcellularLocation>
        <location evidence="3">Cytoplasm</location>
    </subcellularLocation>
</comment>
<dbReference type="InterPro" id="IPR006116">
    <property type="entry name" value="NT_2-5OAS_ClassI-CCAase"/>
</dbReference>
<dbReference type="GO" id="GO:0005524">
    <property type="term" value="F:ATP binding"/>
    <property type="evidence" value="ECO:0007669"/>
    <property type="project" value="UniProtKB-KW"/>
</dbReference>
<organism evidence="12 13">
    <name type="scientific">Panurus biarmicus</name>
    <name type="common">Bearded tit</name>
    <dbReference type="NCBI Taxonomy" id="181101"/>
    <lineage>
        <taxon>Eukaryota</taxon>
        <taxon>Metazoa</taxon>
        <taxon>Chordata</taxon>
        <taxon>Craniata</taxon>
        <taxon>Vertebrata</taxon>
        <taxon>Euteleostomi</taxon>
        <taxon>Archelosauria</taxon>
        <taxon>Archosauria</taxon>
        <taxon>Dinosauria</taxon>
        <taxon>Saurischia</taxon>
        <taxon>Theropoda</taxon>
        <taxon>Coelurosauria</taxon>
        <taxon>Aves</taxon>
        <taxon>Neognathae</taxon>
        <taxon>Neoaves</taxon>
        <taxon>Telluraves</taxon>
        <taxon>Australaves</taxon>
        <taxon>Passeriformes</taxon>
        <taxon>Sylvioidea</taxon>
        <taxon>Sylviidae</taxon>
        <taxon>Sylviidae incertae sedis</taxon>
        <taxon>Panurus</taxon>
    </lineage>
</organism>
<feature type="non-terminal residue" evidence="12">
    <location>
        <position position="1"/>
    </location>
</feature>
<dbReference type="GO" id="GO:0046872">
    <property type="term" value="F:metal ion binding"/>
    <property type="evidence" value="ECO:0007669"/>
    <property type="project" value="UniProtKB-KW"/>
</dbReference>
<keyword evidence="13" id="KW-1185">Reference proteome</keyword>
<dbReference type="GO" id="GO:0001730">
    <property type="term" value="F:2'-5'-oligoadenylate synthetase activity"/>
    <property type="evidence" value="ECO:0007669"/>
    <property type="project" value="UniProtKB-EC"/>
</dbReference>
<evidence type="ECO:0000256" key="3">
    <source>
        <dbReference type="ARBA" id="ARBA00004496"/>
    </source>
</evidence>
<dbReference type="SUPFAM" id="SSF81301">
    <property type="entry name" value="Nucleotidyltransferase"/>
    <property type="match status" value="1"/>
</dbReference>
<dbReference type="GO" id="GO:0016020">
    <property type="term" value="C:membrane"/>
    <property type="evidence" value="ECO:0007669"/>
    <property type="project" value="TreeGrafter"/>
</dbReference>
<dbReference type="CDD" id="cd05400">
    <property type="entry name" value="NT_2-5OAS_ClassI-CCAase"/>
    <property type="match status" value="1"/>
</dbReference>
<comment type="caution">
    <text evidence="12">The sequence shown here is derived from an EMBL/GenBank/DDBJ whole genome shotgun (WGS) entry which is preliminary data.</text>
</comment>
<accession>A0A7K6LYY8</accession>
<sequence length="501" mass="57063">LRTVTTRNLDGWIAETLQPSTAFSMQVKETVGQICEFLKRNCFEDGIHVQKTVKGGSAGKGTALKKNSDADVVLFLSCLSSYQEQKMNRKVILDLIMIRLKACRESLRFDVYIGEPKYKGPDSTPRSLSLTLLSKETRESIDVDILPAYDALGQVTQDAPPNAEVYVRLLRAFNHPGEFSPCFTELQKMFVKRYPAKLKNLLRLVKYWYKELLNPQYPNAHLPPKYALELLTIYAWEEGTNSCNIFDMAQGFRTVLELLCQHRKICIYWEKYYSLQHREIGAHVKQLLCSPRPVILDPADPTGILGQEKNWDLMAQAAASYCRSLPCLENVQPWNVQPARSVTIEVVQLSGTKLTTSVSPYATIGQLKEIICQNWGISPYMQRLAQQDTGRRNIILEDCDTLAMHGIFYNTTLVLLQTEPQNMQVLVKDDKNRTTAYTVLPTDTVRQLKQQIQARQGPSANEQRLTYGSRELEDQHTLMHYDVKPMSTIYMLLRLRGGTGP</sequence>
<dbReference type="InterPro" id="IPR006117">
    <property type="entry name" value="2-5OAS_C_CS"/>
</dbReference>
<dbReference type="SUPFAM" id="SSF81631">
    <property type="entry name" value="PAP/OAS1 substrate-binding domain"/>
    <property type="match status" value="1"/>
</dbReference>
<feature type="domain" description="Ubiquitin-like" evidence="11">
    <location>
        <begin position="342"/>
        <end position="422"/>
    </location>
</feature>
<dbReference type="PROSITE" id="PS50053">
    <property type="entry name" value="UBIQUITIN_2"/>
    <property type="match status" value="2"/>
</dbReference>